<keyword evidence="3" id="KW-1185">Reference proteome</keyword>
<reference evidence="2" key="2">
    <citation type="journal article" date="2023" name="IMA Fungus">
        <title>Comparative genomic study of the Penicillium genus elucidates a diverse pangenome and 15 lateral gene transfer events.</title>
        <authorList>
            <person name="Petersen C."/>
            <person name="Sorensen T."/>
            <person name="Nielsen M.R."/>
            <person name="Sondergaard T.E."/>
            <person name="Sorensen J.L."/>
            <person name="Fitzpatrick D.A."/>
            <person name="Frisvad J.C."/>
            <person name="Nielsen K.L."/>
        </authorList>
    </citation>
    <scope>NUCLEOTIDE SEQUENCE</scope>
    <source>
        <strain evidence="2">IBT 30728</strain>
    </source>
</reference>
<comment type="caution">
    <text evidence="2">The sequence shown here is derived from an EMBL/GenBank/DDBJ whole genome shotgun (WGS) entry which is preliminary data.</text>
</comment>
<dbReference type="AlphaFoldDB" id="A0A9W9WKV8"/>
<dbReference type="GO" id="GO:0016747">
    <property type="term" value="F:acyltransferase activity, transferring groups other than amino-acyl groups"/>
    <property type="evidence" value="ECO:0007669"/>
    <property type="project" value="InterPro"/>
</dbReference>
<dbReference type="InterPro" id="IPR052523">
    <property type="entry name" value="Trichothecene_AcTrans"/>
</dbReference>
<gene>
    <name evidence="2" type="ORF">N7539_008997</name>
</gene>
<evidence type="ECO:0000259" key="1">
    <source>
        <dbReference type="Pfam" id="PF00583"/>
    </source>
</evidence>
<dbReference type="SUPFAM" id="SSF55729">
    <property type="entry name" value="Acyl-CoA N-acyltransferases (Nat)"/>
    <property type="match status" value="1"/>
</dbReference>
<evidence type="ECO:0000313" key="2">
    <source>
        <dbReference type="EMBL" id="KAJ5469379.1"/>
    </source>
</evidence>
<evidence type="ECO:0000313" key="3">
    <source>
        <dbReference type="Proteomes" id="UP001148312"/>
    </source>
</evidence>
<dbReference type="PANTHER" id="PTHR42791">
    <property type="entry name" value="GNAT FAMILY ACETYLTRANSFERASE"/>
    <property type="match status" value="1"/>
</dbReference>
<protein>
    <recommendedName>
        <fullName evidence="1">N-acetyltransferase domain-containing protein</fullName>
    </recommendedName>
</protein>
<reference evidence="2" key="1">
    <citation type="submission" date="2022-12" db="EMBL/GenBank/DDBJ databases">
        <authorList>
            <person name="Petersen C."/>
        </authorList>
    </citation>
    <scope>NUCLEOTIDE SEQUENCE</scope>
    <source>
        <strain evidence="2">IBT 30728</strain>
    </source>
</reference>
<organism evidence="2 3">
    <name type="scientific">Penicillium diatomitis</name>
    <dbReference type="NCBI Taxonomy" id="2819901"/>
    <lineage>
        <taxon>Eukaryota</taxon>
        <taxon>Fungi</taxon>
        <taxon>Dikarya</taxon>
        <taxon>Ascomycota</taxon>
        <taxon>Pezizomycotina</taxon>
        <taxon>Eurotiomycetes</taxon>
        <taxon>Eurotiomycetidae</taxon>
        <taxon>Eurotiales</taxon>
        <taxon>Aspergillaceae</taxon>
        <taxon>Penicillium</taxon>
    </lineage>
</organism>
<dbReference type="Gene3D" id="3.40.630.30">
    <property type="match status" value="1"/>
</dbReference>
<proteinExistence type="predicted"/>
<dbReference type="Pfam" id="PF00583">
    <property type="entry name" value="Acetyltransf_1"/>
    <property type="match status" value="1"/>
</dbReference>
<dbReference type="EMBL" id="JAPWDQ010000015">
    <property type="protein sequence ID" value="KAJ5469379.1"/>
    <property type="molecule type" value="Genomic_DNA"/>
</dbReference>
<dbReference type="CDD" id="cd04301">
    <property type="entry name" value="NAT_SF"/>
    <property type="match status" value="1"/>
</dbReference>
<feature type="domain" description="N-acetyltransferase" evidence="1">
    <location>
        <begin position="46"/>
        <end position="105"/>
    </location>
</feature>
<dbReference type="Proteomes" id="UP001148312">
    <property type="component" value="Unassembled WGS sequence"/>
</dbReference>
<dbReference type="InterPro" id="IPR016181">
    <property type="entry name" value="Acyl_CoA_acyltransferase"/>
</dbReference>
<dbReference type="GeneID" id="81628842"/>
<dbReference type="RefSeq" id="XP_056785969.1">
    <property type="nucleotide sequence ID" value="XM_056938592.1"/>
</dbReference>
<dbReference type="InterPro" id="IPR000182">
    <property type="entry name" value="GNAT_dom"/>
</dbReference>
<sequence length="124" mass="14171">MAHKPLQIYLKVVDTQALDSPGRPRLIPSAKWNLSMPEERGPRFPPWHEKFYLHLNTLGTRPGYRKRGAGSMLVKRRCDLADLSRINAYMDASQAGVLLYQNFGFADRSESRSEEHLIVSMARS</sequence>
<dbReference type="PANTHER" id="PTHR42791:SF17">
    <property type="entry name" value="ACETYLTRANSFERASE, GNAT FAMILY FAMILY (AFU_ORTHOLOGUE AFUA_8G05690)"/>
    <property type="match status" value="1"/>
</dbReference>
<accession>A0A9W9WKV8</accession>
<name>A0A9W9WKV8_9EURO</name>